<evidence type="ECO:0000256" key="2">
    <source>
        <dbReference type="RuleBase" id="RU364082"/>
    </source>
</evidence>
<reference evidence="4 5" key="1">
    <citation type="submission" date="2018-09" db="EMBL/GenBank/DDBJ databases">
        <title>Paenibacillus SK2017-BO5.</title>
        <authorList>
            <person name="Piskunova J.V."/>
            <person name="Dubiley S.A."/>
            <person name="Severinov K.V."/>
        </authorList>
    </citation>
    <scope>NUCLEOTIDE SEQUENCE [LARGE SCALE GENOMIC DNA]</scope>
    <source>
        <strain evidence="4 5">BO5</strain>
    </source>
</reference>
<dbReference type="PANTHER" id="PTHR10491:SF4">
    <property type="entry name" value="METHIONINE ADENOSYLTRANSFERASE 2 SUBUNIT BETA"/>
    <property type="match status" value="1"/>
</dbReference>
<dbReference type="InterPro" id="IPR029903">
    <property type="entry name" value="RmlD-like-bd"/>
</dbReference>
<protein>
    <recommendedName>
        <fullName evidence="2">dTDP-4-dehydrorhamnose reductase</fullName>
        <ecNumber evidence="2">1.1.1.133</ecNumber>
    </recommendedName>
</protein>
<organism evidence="4 5">
    <name type="scientific">Paenibacillus thiaminolyticus</name>
    <name type="common">Bacillus thiaminolyticus</name>
    <dbReference type="NCBI Taxonomy" id="49283"/>
    <lineage>
        <taxon>Bacteria</taxon>
        <taxon>Bacillati</taxon>
        <taxon>Bacillota</taxon>
        <taxon>Bacilli</taxon>
        <taxon>Bacillales</taxon>
        <taxon>Paenibacillaceae</taxon>
        <taxon>Paenibacillus</taxon>
    </lineage>
</organism>
<dbReference type="CDD" id="cd05254">
    <property type="entry name" value="dTDP_HR_like_SDR_e"/>
    <property type="match status" value="1"/>
</dbReference>
<comment type="function">
    <text evidence="2">Catalyzes the reduction of dTDP-6-deoxy-L-lyxo-4-hexulose to yield dTDP-L-rhamnose.</text>
</comment>
<gene>
    <name evidence="4" type="primary">rfbD</name>
    <name evidence="4" type="ORF">DQX05_28950</name>
</gene>
<evidence type="ECO:0000313" key="5">
    <source>
        <dbReference type="Proteomes" id="UP000266177"/>
    </source>
</evidence>
<sequence>MNQGGIVLVTGAEGQLGKDIMAVLRRYGVPARGYGRKELDVTDAEDVLRIFLRERPSAVIHAAAYTKVDEAELNPDLAYQVNAFGTRNVAAAASQAGAKLVYISTDYVFDGRATKPYNETARTRPINVYGASKREGERFVQLLQPASFIVRTSWVYGPHGNNFVKTMLRQAAVQPELKVVHDQSGCPTYTLDLAEMILRLLRTNRFGTYHVTNAGICSWHEFALAIMEEAGLSVKVRSVPTSQFPRPARRPSFSALEGWALRLNGFPPMRPWREALADYLRRYAANGPVRKE</sequence>
<dbReference type="RefSeq" id="WP_119796707.1">
    <property type="nucleotide sequence ID" value="NZ_QYZD01000060.1"/>
</dbReference>
<dbReference type="NCBIfam" id="TIGR01214">
    <property type="entry name" value="rmlD"/>
    <property type="match status" value="1"/>
</dbReference>
<dbReference type="GO" id="GO:0019305">
    <property type="term" value="P:dTDP-rhamnose biosynthetic process"/>
    <property type="evidence" value="ECO:0007669"/>
    <property type="project" value="UniProtKB-UniPathway"/>
</dbReference>
<proteinExistence type="inferred from homology"/>
<evidence type="ECO:0000259" key="3">
    <source>
        <dbReference type="Pfam" id="PF04321"/>
    </source>
</evidence>
<dbReference type="SUPFAM" id="SSF51735">
    <property type="entry name" value="NAD(P)-binding Rossmann-fold domains"/>
    <property type="match status" value="1"/>
</dbReference>
<dbReference type="EC" id="1.1.1.133" evidence="2"/>
<dbReference type="OrthoDB" id="9803892at2"/>
<comment type="similarity">
    <text evidence="1 2">Belongs to the dTDP-4-dehydrorhamnose reductase family.</text>
</comment>
<evidence type="ECO:0000313" key="4">
    <source>
        <dbReference type="EMBL" id="RJG16312.1"/>
    </source>
</evidence>
<dbReference type="Gene3D" id="3.40.50.720">
    <property type="entry name" value="NAD(P)-binding Rossmann-like Domain"/>
    <property type="match status" value="1"/>
</dbReference>
<dbReference type="EMBL" id="QYZD01000060">
    <property type="protein sequence ID" value="RJG16312.1"/>
    <property type="molecule type" value="Genomic_DNA"/>
</dbReference>
<dbReference type="Gene3D" id="3.90.25.10">
    <property type="entry name" value="UDP-galactose 4-epimerase, domain 1"/>
    <property type="match status" value="1"/>
</dbReference>
<comment type="caution">
    <text evidence="4">The sequence shown here is derived from an EMBL/GenBank/DDBJ whole genome shotgun (WGS) entry which is preliminary data.</text>
</comment>
<dbReference type="FunFam" id="3.40.50.720:FF:000159">
    <property type="entry name" value="dTDP-4-dehydrorhamnose reductase"/>
    <property type="match status" value="1"/>
</dbReference>
<dbReference type="GO" id="GO:0008831">
    <property type="term" value="F:dTDP-4-dehydrorhamnose reductase activity"/>
    <property type="evidence" value="ECO:0007669"/>
    <property type="project" value="UniProtKB-EC"/>
</dbReference>
<dbReference type="GO" id="GO:0005829">
    <property type="term" value="C:cytosol"/>
    <property type="evidence" value="ECO:0007669"/>
    <property type="project" value="TreeGrafter"/>
</dbReference>
<accession>A0A3A3GAQ9</accession>
<keyword evidence="2 4" id="KW-0560">Oxidoreductase</keyword>
<comment type="pathway">
    <text evidence="2">Carbohydrate biosynthesis; dTDP-L-rhamnose biosynthesis.</text>
</comment>
<dbReference type="Proteomes" id="UP000266177">
    <property type="component" value="Unassembled WGS sequence"/>
</dbReference>
<keyword evidence="2" id="KW-0521">NADP</keyword>
<dbReference type="PANTHER" id="PTHR10491">
    <property type="entry name" value="DTDP-4-DEHYDRORHAMNOSE REDUCTASE"/>
    <property type="match status" value="1"/>
</dbReference>
<feature type="domain" description="RmlD-like substrate binding" evidence="3">
    <location>
        <begin position="7"/>
        <end position="283"/>
    </location>
</feature>
<dbReference type="Pfam" id="PF04321">
    <property type="entry name" value="RmlD_sub_bind"/>
    <property type="match status" value="1"/>
</dbReference>
<evidence type="ECO:0000256" key="1">
    <source>
        <dbReference type="ARBA" id="ARBA00010944"/>
    </source>
</evidence>
<dbReference type="InterPro" id="IPR036291">
    <property type="entry name" value="NAD(P)-bd_dom_sf"/>
</dbReference>
<dbReference type="UniPathway" id="UPA00124"/>
<dbReference type="AlphaFoldDB" id="A0A3A3GAQ9"/>
<dbReference type="InterPro" id="IPR005913">
    <property type="entry name" value="dTDP_dehydrorham_reduct"/>
</dbReference>
<name>A0A3A3GAQ9_PANTH</name>